<dbReference type="PANTHER" id="PTHR24300:SF376">
    <property type="entry name" value="CYTOCHROME P450 15A1"/>
    <property type="match status" value="1"/>
</dbReference>
<keyword evidence="9" id="KW-1185">Reference proteome</keyword>
<dbReference type="OrthoDB" id="1055148at2759"/>
<dbReference type="SUPFAM" id="SSF48264">
    <property type="entry name" value="Cytochrome P450"/>
    <property type="match status" value="1"/>
</dbReference>
<keyword evidence="5" id="KW-0560">Oxidoreductase</keyword>
<name>A0A6H5GJ52_9HEMI</name>
<evidence type="ECO:0008006" key="10">
    <source>
        <dbReference type="Google" id="ProtNLM"/>
    </source>
</evidence>
<dbReference type="EMBL" id="CADCXU010013409">
    <property type="protein sequence ID" value="CAB0003291.1"/>
    <property type="molecule type" value="Genomic_DNA"/>
</dbReference>
<dbReference type="InterPro" id="IPR001128">
    <property type="entry name" value="Cyt_P450"/>
</dbReference>
<evidence type="ECO:0000256" key="3">
    <source>
        <dbReference type="ARBA" id="ARBA00022617"/>
    </source>
</evidence>
<evidence type="ECO:0000256" key="4">
    <source>
        <dbReference type="ARBA" id="ARBA00022723"/>
    </source>
</evidence>
<dbReference type="Gene3D" id="1.10.630.10">
    <property type="entry name" value="Cytochrome P450"/>
    <property type="match status" value="1"/>
</dbReference>
<dbReference type="GO" id="GO:0016712">
    <property type="term" value="F:oxidoreductase activity, acting on paired donors, with incorporation or reduction of molecular oxygen, reduced flavin or flavoprotein as one donor, and incorporation of one atom of oxygen"/>
    <property type="evidence" value="ECO:0007669"/>
    <property type="project" value="TreeGrafter"/>
</dbReference>
<keyword evidence="3" id="KW-0349">Heme</keyword>
<dbReference type="InterPro" id="IPR050182">
    <property type="entry name" value="Cytochrome_P450_fam2"/>
</dbReference>
<evidence type="ECO:0000256" key="1">
    <source>
        <dbReference type="ARBA" id="ARBA00001971"/>
    </source>
</evidence>
<accession>A0A6H5GJ52</accession>
<dbReference type="PANTHER" id="PTHR24300">
    <property type="entry name" value="CYTOCHROME P450 508A4-RELATED"/>
    <property type="match status" value="1"/>
</dbReference>
<dbReference type="GO" id="GO:0006805">
    <property type="term" value="P:xenobiotic metabolic process"/>
    <property type="evidence" value="ECO:0007669"/>
    <property type="project" value="TreeGrafter"/>
</dbReference>
<evidence type="ECO:0000256" key="5">
    <source>
        <dbReference type="ARBA" id="ARBA00023002"/>
    </source>
</evidence>
<keyword evidence="7" id="KW-0503">Monooxygenase</keyword>
<dbReference type="AlphaFoldDB" id="A0A6H5GJ52"/>
<proteinExistence type="inferred from homology"/>
<keyword evidence="4" id="KW-0479">Metal-binding</keyword>
<evidence type="ECO:0000313" key="8">
    <source>
        <dbReference type="EMBL" id="CAB0003291.1"/>
    </source>
</evidence>
<feature type="non-terminal residue" evidence="8">
    <location>
        <position position="210"/>
    </location>
</feature>
<dbReference type="GO" id="GO:0008395">
    <property type="term" value="F:steroid hydroxylase activity"/>
    <property type="evidence" value="ECO:0007669"/>
    <property type="project" value="TreeGrafter"/>
</dbReference>
<dbReference type="GO" id="GO:0005506">
    <property type="term" value="F:iron ion binding"/>
    <property type="evidence" value="ECO:0007669"/>
    <property type="project" value="InterPro"/>
</dbReference>
<reference evidence="8 9" key="1">
    <citation type="submission" date="2020-02" db="EMBL/GenBank/DDBJ databases">
        <authorList>
            <person name="Ferguson B K."/>
        </authorList>
    </citation>
    <scope>NUCLEOTIDE SEQUENCE [LARGE SCALE GENOMIC DNA]</scope>
</reference>
<dbReference type="Proteomes" id="UP000479000">
    <property type="component" value="Unassembled WGS sequence"/>
</dbReference>
<comment type="cofactor">
    <cofactor evidence="1">
        <name>heme</name>
        <dbReference type="ChEBI" id="CHEBI:30413"/>
    </cofactor>
</comment>
<dbReference type="Pfam" id="PF00067">
    <property type="entry name" value="p450"/>
    <property type="match status" value="1"/>
</dbReference>
<evidence type="ECO:0000256" key="7">
    <source>
        <dbReference type="ARBA" id="ARBA00023033"/>
    </source>
</evidence>
<sequence length="210" mass="24606">MRKDEGGYLYKATAELARQYGPIVGLKVGKDHQVVCCDYPSIKEMLTKDEFDGRPQGPFYETRTWGIRRGLLLTDEEFWVEQRRFVLRHLRDFGFGRRTMAELVEHEAEHLVEYFKQKVNAQEGGAIIEMADAFGVNVLNTLWMMMASIRYSYEDQELKKLQNLLTELFANIDMVGTLFSQFPFLRHVAPEASGYKQFINIHQKVWHFLK</sequence>
<evidence type="ECO:0000256" key="2">
    <source>
        <dbReference type="ARBA" id="ARBA00010617"/>
    </source>
</evidence>
<organism evidence="8 9">
    <name type="scientific">Nesidiocoris tenuis</name>
    <dbReference type="NCBI Taxonomy" id="355587"/>
    <lineage>
        <taxon>Eukaryota</taxon>
        <taxon>Metazoa</taxon>
        <taxon>Ecdysozoa</taxon>
        <taxon>Arthropoda</taxon>
        <taxon>Hexapoda</taxon>
        <taxon>Insecta</taxon>
        <taxon>Pterygota</taxon>
        <taxon>Neoptera</taxon>
        <taxon>Paraneoptera</taxon>
        <taxon>Hemiptera</taxon>
        <taxon>Heteroptera</taxon>
        <taxon>Panheteroptera</taxon>
        <taxon>Cimicomorpha</taxon>
        <taxon>Miridae</taxon>
        <taxon>Dicyphina</taxon>
        <taxon>Nesidiocoris</taxon>
    </lineage>
</organism>
<dbReference type="InterPro" id="IPR036396">
    <property type="entry name" value="Cyt_P450_sf"/>
</dbReference>
<evidence type="ECO:0000256" key="6">
    <source>
        <dbReference type="ARBA" id="ARBA00023004"/>
    </source>
</evidence>
<dbReference type="GO" id="GO:0006082">
    <property type="term" value="P:organic acid metabolic process"/>
    <property type="evidence" value="ECO:0007669"/>
    <property type="project" value="TreeGrafter"/>
</dbReference>
<keyword evidence="6" id="KW-0408">Iron</keyword>
<dbReference type="GO" id="GO:0005737">
    <property type="term" value="C:cytoplasm"/>
    <property type="evidence" value="ECO:0007669"/>
    <property type="project" value="TreeGrafter"/>
</dbReference>
<comment type="similarity">
    <text evidence="2">Belongs to the cytochrome P450 family.</text>
</comment>
<gene>
    <name evidence="8" type="ORF">NTEN_LOCUS8870</name>
</gene>
<evidence type="ECO:0000313" key="9">
    <source>
        <dbReference type="Proteomes" id="UP000479000"/>
    </source>
</evidence>
<protein>
    <recommendedName>
        <fullName evidence="10">Cytochrome P450</fullName>
    </recommendedName>
</protein>
<dbReference type="GO" id="GO:0020037">
    <property type="term" value="F:heme binding"/>
    <property type="evidence" value="ECO:0007669"/>
    <property type="project" value="InterPro"/>
</dbReference>